<dbReference type="OrthoDB" id="8954335at2759"/>
<feature type="compositionally biased region" description="Polar residues" evidence="1">
    <location>
        <begin position="1209"/>
        <end position="1221"/>
    </location>
</feature>
<dbReference type="InterPro" id="IPR025662">
    <property type="entry name" value="Sigma_54_int_dom_ATP-bd_1"/>
</dbReference>
<feature type="domain" description="DUF7656" evidence="3">
    <location>
        <begin position="392"/>
        <end position="488"/>
    </location>
</feature>
<protein>
    <submittedName>
        <fullName evidence="5">Uncharacterized protein</fullName>
    </submittedName>
</protein>
<gene>
    <name evidence="5" type="ORF">BT63DRAFT_222869</name>
</gene>
<proteinExistence type="predicted"/>
<dbReference type="InterPro" id="IPR027417">
    <property type="entry name" value="P-loop_NTPase"/>
</dbReference>
<dbReference type="Pfam" id="PF24674">
    <property type="entry name" value="MACPF_SNTX"/>
    <property type="match status" value="1"/>
</dbReference>
<dbReference type="Proteomes" id="UP000799302">
    <property type="component" value="Unassembled WGS sequence"/>
</dbReference>
<dbReference type="PANTHER" id="PTHR32046:SF11">
    <property type="entry name" value="IMMUNE-ASSOCIATED NUCLEOTIDE-BINDING PROTEIN 10-LIKE"/>
    <property type="match status" value="1"/>
</dbReference>
<dbReference type="Gene3D" id="3.40.50.300">
    <property type="entry name" value="P-loop containing nucleotide triphosphate hydrolases"/>
    <property type="match status" value="1"/>
</dbReference>
<dbReference type="InterPro" id="IPR058519">
    <property type="entry name" value="DUF8206"/>
</dbReference>
<evidence type="ECO:0000259" key="4">
    <source>
        <dbReference type="Pfam" id="PF26633"/>
    </source>
</evidence>
<dbReference type="SUPFAM" id="SSF52540">
    <property type="entry name" value="P-loop containing nucleoside triphosphate hydrolases"/>
    <property type="match status" value="1"/>
</dbReference>
<organism evidence="5 6">
    <name type="scientific">Microthyrium microscopicum</name>
    <dbReference type="NCBI Taxonomy" id="703497"/>
    <lineage>
        <taxon>Eukaryota</taxon>
        <taxon>Fungi</taxon>
        <taxon>Dikarya</taxon>
        <taxon>Ascomycota</taxon>
        <taxon>Pezizomycotina</taxon>
        <taxon>Dothideomycetes</taxon>
        <taxon>Dothideomycetes incertae sedis</taxon>
        <taxon>Microthyriales</taxon>
        <taxon>Microthyriaceae</taxon>
        <taxon>Microthyrium</taxon>
    </lineage>
</organism>
<dbReference type="CDD" id="cd00882">
    <property type="entry name" value="Ras_like_GTPase"/>
    <property type="match status" value="1"/>
</dbReference>
<evidence type="ECO:0000313" key="6">
    <source>
        <dbReference type="Proteomes" id="UP000799302"/>
    </source>
</evidence>
<dbReference type="PROSITE" id="PS00675">
    <property type="entry name" value="SIGMA54_INTERACT_1"/>
    <property type="match status" value="1"/>
</dbReference>
<dbReference type="Pfam" id="PF26633">
    <property type="entry name" value="DUF8206"/>
    <property type="match status" value="1"/>
</dbReference>
<dbReference type="InterPro" id="IPR056072">
    <property type="entry name" value="SNTX_MACPF/CDC-like_dom"/>
</dbReference>
<dbReference type="PANTHER" id="PTHR32046">
    <property type="entry name" value="G DOMAIN-CONTAINING PROTEIN"/>
    <property type="match status" value="1"/>
</dbReference>
<dbReference type="InterPro" id="IPR056073">
    <property type="entry name" value="DUF7656"/>
</dbReference>
<dbReference type="EMBL" id="MU004234">
    <property type="protein sequence ID" value="KAF2669828.1"/>
    <property type="molecule type" value="Genomic_DNA"/>
</dbReference>
<evidence type="ECO:0000256" key="1">
    <source>
        <dbReference type="SAM" id="MobiDB-lite"/>
    </source>
</evidence>
<evidence type="ECO:0000313" key="5">
    <source>
        <dbReference type="EMBL" id="KAF2669828.1"/>
    </source>
</evidence>
<accession>A0A6A6UFF8</accession>
<dbReference type="AlphaFoldDB" id="A0A6A6UFF8"/>
<feature type="region of interest" description="Disordered" evidence="1">
    <location>
        <begin position="1181"/>
        <end position="1222"/>
    </location>
</feature>
<dbReference type="Pfam" id="PF24676">
    <property type="entry name" value="DUF7656"/>
    <property type="match status" value="1"/>
</dbReference>
<reference evidence="5" key="1">
    <citation type="journal article" date="2020" name="Stud. Mycol.">
        <title>101 Dothideomycetes genomes: a test case for predicting lifestyles and emergence of pathogens.</title>
        <authorList>
            <person name="Haridas S."/>
            <person name="Albert R."/>
            <person name="Binder M."/>
            <person name="Bloem J."/>
            <person name="Labutti K."/>
            <person name="Salamov A."/>
            <person name="Andreopoulos B."/>
            <person name="Baker S."/>
            <person name="Barry K."/>
            <person name="Bills G."/>
            <person name="Bluhm B."/>
            <person name="Cannon C."/>
            <person name="Castanera R."/>
            <person name="Culley D."/>
            <person name="Daum C."/>
            <person name="Ezra D."/>
            <person name="Gonzalez J."/>
            <person name="Henrissat B."/>
            <person name="Kuo A."/>
            <person name="Liang C."/>
            <person name="Lipzen A."/>
            <person name="Lutzoni F."/>
            <person name="Magnuson J."/>
            <person name="Mondo S."/>
            <person name="Nolan M."/>
            <person name="Ohm R."/>
            <person name="Pangilinan J."/>
            <person name="Park H.-J."/>
            <person name="Ramirez L."/>
            <person name="Alfaro M."/>
            <person name="Sun H."/>
            <person name="Tritt A."/>
            <person name="Yoshinaga Y."/>
            <person name="Zwiers L.-H."/>
            <person name="Turgeon B."/>
            <person name="Goodwin S."/>
            <person name="Spatafora J."/>
            <person name="Crous P."/>
            <person name="Grigoriev I."/>
        </authorList>
    </citation>
    <scope>NUCLEOTIDE SEQUENCE</scope>
    <source>
        <strain evidence="5">CBS 115976</strain>
    </source>
</reference>
<evidence type="ECO:0000259" key="3">
    <source>
        <dbReference type="Pfam" id="PF24676"/>
    </source>
</evidence>
<evidence type="ECO:0000259" key="2">
    <source>
        <dbReference type="Pfam" id="PF24674"/>
    </source>
</evidence>
<keyword evidence="6" id="KW-1185">Reference proteome</keyword>
<sequence length="1231" mass="137623">MSNVPLRPSIGETATIGTLYDARNDVFLSSNLFSAQLPQEAITATSTQQTTVRVNNKNSFKAKFEEFGVDPTLASNLLTRAMQCHGSACYLDEASGKLRVAEWAVLYHTINSSRSQLNFACNGIKDCLMPKASSVPGATHLVTAIDWGIRTVVTANWREVPSKNGGRTDRQKGTLLSDMKRLAQAVEASKPSTDADPNLFASQAEGLEVTAYSDVLTDTGIILEDLQEAYDFINIIPIQMRYLNGGSGQPLRFSLIPLETISIFLPGIQTFRPISFQTPPDDYLRSMIQLFDEIHESRGVLMAYIDAVESKQRYLLPGHAQDIYTRLTKLHEAELDLITAFPQALKSLRANGSPNDVVQLLEKYTKGALSIQDLKSIDHSDFEVAEMLSDLVIQGATYIGVDDVDPRNEIHQYSGGDVYVLIFSRSFMGSPTWNANYSRFVQLLKTSKPTDGTVFAIFDNDAHSIQEPEAHISGYKLGYEVTANLLEHEVFMSQRSFAGCSLETFESKDIKKPIKRRFVTIPCPHPGCNKQETKDWTCVHCLAAIEYGFTDDYMYCDCGRSKFTNYAFKCNDNSHGSDYHHYKSAHLHKLLRNLASSNNLNILILGETGVGKSTFINALVNYLEFETLDDALAVDELSYVVPCSFSTQLMDRSNPNQEIVERFVQIGSRADEKDGSKGASATQQTQVYSVNLPSTSSSGGFTTVRLIDTPGIGDTRGIDFDKKNMADILSTLSSYDELHGILILLKSNAARLTITFQYCVKELLTHLHHSAAQNMVFGFTNTRISNYTPGDTFGPLKELLKENRDVGLSLSTNTTYCFDSESFRYLAAAKSGITMPNKAEFDRSWAHSREETNRLVTHFRNVPAHETRSTMSLNGARRNISELTKPMAEISRTIRTNIALCQDQREELKDKRISGDQLKARLDVQKIQMRVKILDQPRTVCTNSKCIDIRDKGTGKNEMVTIYKTHCHAQCYLDDVPNEVIAPPGLIYCAAFDGDRCILCRHHWQQHMHVLFELEEHTVMVQDVGIQQQLQAHASDIVLRQAGITQMDQRIKEYEKELGIIRMAAAKFGVFLKKNSITPYNDATVAYLEFLIKAEKDKVQIGGNKARLDALEQDLNKHHEIVGILTRSMNSKHNTADITEAGVHKTVKELYNLKHFGKDLQNLQHGISEAHQATYREIPHNVGRANGSRHGRPRKLEIRSGNAHGGQGKRSNAQGQSSGWTDTFGKFLRAM</sequence>
<feature type="domain" description="DUF8206" evidence="4">
    <location>
        <begin position="934"/>
        <end position="1013"/>
    </location>
</feature>
<name>A0A6A6UFF8_9PEZI</name>
<feature type="domain" description="SNTX MACPF/CDC-like" evidence="2">
    <location>
        <begin position="6"/>
        <end position="261"/>
    </location>
</feature>